<evidence type="ECO:0000256" key="4">
    <source>
        <dbReference type="ARBA" id="ARBA00022741"/>
    </source>
</evidence>
<keyword evidence="6 7" id="KW-0067">ATP-binding</keyword>
<keyword evidence="3" id="KW-0808">Transferase</keyword>
<dbReference type="Proteomes" id="UP000179807">
    <property type="component" value="Unassembled WGS sequence"/>
</dbReference>
<dbReference type="RefSeq" id="XP_068349222.1">
    <property type="nucleotide sequence ID" value="XM_068511637.1"/>
</dbReference>
<dbReference type="InterPro" id="IPR011009">
    <property type="entry name" value="Kinase-like_dom_sf"/>
</dbReference>
<reference evidence="11" key="1">
    <citation type="submission" date="2016-10" db="EMBL/GenBank/DDBJ databases">
        <authorList>
            <person name="Benchimol M."/>
            <person name="Almeida L.G."/>
            <person name="Vasconcelos A.T."/>
            <person name="Perreira-Neves A."/>
            <person name="Rosa I.A."/>
            <person name="Tasca T."/>
            <person name="Bogo M.R."/>
            <person name="de Souza W."/>
        </authorList>
    </citation>
    <scope>NUCLEOTIDE SEQUENCE [LARGE SCALE GENOMIC DNA]</scope>
    <source>
        <strain evidence="11">K</strain>
    </source>
</reference>
<dbReference type="SUPFAM" id="SSF56112">
    <property type="entry name" value="Protein kinase-like (PK-like)"/>
    <property type="match status" value="1"/>
</dbReference>
<organism evidence="11 12">
    <name type="scientific">Tritrichomonas foetus</name>
    <dbReference type="NCBI Taxonomy" id="1144522"/>
    <lineage>
        <taxon>Eukaryota</taxon>
        <taxon>Metamonada</taxon>
        <taxon>Parabasalia</taxon>
        <taxon>Tritrichomonadida</taxon>
        <taxon>Tritrichomonadidae</taxon>
        <taxon>Tritrichomonas</taxon>
    </lineage>
</organism>
<dbReference type="InterPro" id="IPR045270">
    <property type="entry name" value="STKc_AGC"/>
</dbReference>
<dbReference type="InterPro" id="IPR000719">
    <property type="entry name" value="Prot_kinase_dom"/>
</dbReference>
<feature type="domain" description="Protein kinase" evidence="10">
    <location>
        <begin position="143"/>
        <end position="395"/>
    </location>
</feature>
<proteinExistence type="inferred from homology"/>
<evidence type="ECO:0000256" key="5">
    <source>
        <dbReference type="ARBA" id="ARBA00022777"/>
    </source>
</evidence>
<comment type="caution">
    <text evidence="11">The sequence shown here is derived from an EMBL/GenBank/DDBJ whole genome shotgun (WGS) entry which is preliminary data.</text>
</comment>
<evidence type="ECO:0000256" key="9">
    <source>
        <dbReference type="SAM" id="MobiDB-lite"/>
    </source>
</evidence>
<dbReference type="GeneID" id="94846341"/>
<keyword evidence="12" id="KW-1185">Reference proteome</keyword>
<keyword evidence="4 7" id="KW-0547">Nucleotide-binding</keyword>
<dbReference type="EMBL" id="MLAK01001201">
    <property type="protein sequence ID" value="OHS96085.1"/>
    <property type="molecule type" value="Genomic_DNA"/>
</dbReference>
<evidence type="ECO:0000313" key="12">
    <source>
        <dbReference type="Proteomes" id="UP000179807"/>
    </source>
</evidence>
<dbReference type="AlphaFoldDB" id="A0A1J4JF50"/>
<dbReference type="Gene3D" id="1.10.510.10">
    <property type="entry name" value="Transferase(Phosphotransferase) domain 1"/>
    <property type="match status" value="1"/>
</dbReference>
<evidence type="ECO:0000313" key="11">
    <source>
        <dbReference type="EMBL" id="OHS96085.1"/>
    </source>
</evidence>
<dbReference type="PROSITE" id="PS00108">
    <property type="entry name" value="PROTEIN_KINASE_ST"/>
    <property type="match status" value="1"/>
</dbReference>
<feature type="region of interest" description="Disordered" evidence="9">
    <location>
        <begin position="45"/>
        <end position="80"/>
    </location>
</feature>
<evidence type="ECO:0000256" key="1">
    <source>
        <dbReference type="ARBA" id="ARBA00022527"/>
    </source>
</evidence>
<keyword evidence="5 11" id="KW-0418">Kinase</keyword>
<feature type="binding site" evidence="7">
    <location>
        <position position="172"/>
    </location>
    <ligand>
        <name>ATP</name>
        <dbReference type="ChEBI" id="CHEBI:30616"/>
    </ligand>
</feature>
<evidence type="ECO:0000256" key="6">
    <source>
        <dbReference type="ARBA" id="ARBA00022840"/>
    </source>
</evidence>
<comment type="similarity">
    <text evidence="8">Belongs to the protein kinase superfamily.</text>
</comment>
<dbReference type="Pfam" id="PF00069">
    <property type="entry name" value="Pkinase"/>
    <property type="match status" value="1"/>
</dbReference>
<dbReference type="GO" id="GO:0005524">
    <property type="term" value="F:ATP binding"/>
    <property type="evidence" value="ECO:0007669"/>
    <property type="project" value="UniProtKB-UniRule"/>
</dbReference>
<dbReference type="VEuPathDB" id="TrichDB:TRFO_37787"/>
<dbReference type="InterPro" id="IPR017441">
    <property type="entry name" value="Protein_kinase_ATP_BS"/>
</dbReference>
<dbReference type="SMART" id="SM00220">
    <property type="entry name" value="S_TKc"/>
    <property type="match status" value="1"/>
</dbReference>
<dbReference type="PROSITE" id="PS00107">
    <property type="entry name" value="PROTEIN_KINASE_ATP"/>
    <property type="match status" value="1"/>
</dbReference>
<evidence type="ECO:0000256" key="2">
    <source>
        <dbReference type="ARBA" id="ARBA00022553"/>
    </source>
</evidence>
<accession>A0A1J4JF50</accession>
<gene>
    <name evidence="11" type="ORF">TRFO_37787</name>
</gene>
<dbReference type="FunFam" id="1.10.510.10:FF:000008">
    <property type="entry name" value="Non-specific serine/threonine protein kinase"/>
    <property type="match status" value="1"/>
</dbReference>
<feature type="compositionally biased region" description="Polar residues" evidence="9">
    <location>
        <begin position="45"/>
        <end position="61"/>
    </location>
</feature>
<evidence type="ECO:0000259" key="10">
    <source>
        <dbReference type="PROSITE" id="PS50011"/>
    </source>
</evidence>
<dbReference type="GO" id="GO:0004674">
    <property type="term" value="F:protein serine/threonine kinase activity"/>
    <property type="evidence" value="ECO:0007669"/>
    <property type="project" value="UniProtKB-KW"/>
</dbReference>
<keyword evidence="2" id="KW-0597">Phosphoprotein</keyword>
<dbReference type="PROSITE" id="PS50011">
    <property type="entry name" value="PROTEIN_KINASE_DOM"/>
    <property type="match status" value="1"/>
</dbReference>
<dbReference type="CDD" id="cd05123">
    <property type="entry name" value="STKc_AGC"/>
    <property type="match status" value="1"/>
</dbReference>
<name>A0A1J4JF50_9EUKA</name>
<keyword evidence="1 8" id="KW-0723">Serine/threonine-protein kinase</keyword>
<sequence>MFHSHFSIKKTLIDSKIQIKDCSIVGDTIILNEISNDCTFINNQQNSEPSSYDSRDNNINGSHFDSHNNGHDNNSSQRSKSIPLKAVTKIEAGDDHFTLQLSTGKSLSFYNDNIKILVDWIFAIRTKLNGLESSSKSLTINDFNIIAEIGRGRYSTIKLVEKKDDHKQYAMKIVEKSFLVNHGSIQHALAERNIMRRVSNHPFIVTLDYAFQSPTTFYFVMEYVKGGDLFRHMKNSPRLRFEEIQLYVAEIALAIHHLHSFGIVYRDLKPENILLTEDGHIKLIDFNLSKELNGEESTSTFCGTVEYLAPEIVNKEKYGKAVDWWSLGVMIFEMVFNRTPFACQNPNRTLAKIATGRVMIPDCRNYELVRLIDGLLRKDPKKRFCFKDIVTHPFFHPLDFNDVYKKKYTPLNKPTLISLSNSVDINLCDLCDEDTQELSASSISDHSIDEMMTTSLSCDLIYVPDFTLDNSICSLPKSESTYI</sequence>
<dbReference type="InterPro" id="IPR008271">
    <property type="entry name" value="Ser/Thr_kinase_AS"/>
</dbReference>
<protein>
    <submittedName>
        <fullName evidence="11">AGC family protein kinase</fullName>
    </submittedName>
</protein>
<dbReference type="Gene3D" id="3.30.200.20">
    <property type="entry name" value="Phosphorylase Kinase, domain 1"/>
    <property type="match status" value="1"/>
</dbReference>
<evidence type="ECO:0000256" key="7">
    <source>
        <dbReference type="PROSITE-ProRule" id="PRU10141"/>
    </source>
</evidence>
<evidence type="ECO:0000256" key="3">
    <source>
        <dbReference type="ARBA" id="ARBA00022679"/>
    </source>
</evidence>
<evidence type="ECO:0000256" key="8">
    <source>
        <dbReference type="RuleBase" id="RU000304"/>
    </source>
</evidence>
<dbReference type="PANTHER" id="PTHR24351">
    <property type="entry name" value="RIBOSOMAL PROTEIN S6 KINASE"/>
    <property type="match status" value="1"/>
</dbReference>